<reference evidence="2 3" key="1">
    <citation type="journal article" date="2023" name="Sci. Data">
        <title>Genome assembly of the Korean intertidal mud-creeper Batillaria attramentaria.</title>
        <authorList>
            <person name="Patra A.K."/>
            <person name="Ho P.T."/>
            <person name="Jun S."/>
            <person name="Lee S.J."/>
            <person name="Kim Y."/>
            <person name="Won Y.J."/>
        </authorList>
    </citation>
    <scope>NUCLEOTIDE SEQUENCE [LARGE SCALE GENOMIC DNA]</scope>
    <source>
        <strain evidence="2">Wonlab-2016</strain>
    </source>
</reference>
<feature type="compositionally biased region" description="Basic and acidic residues" evidence="1">
    <location>
        <begin position="1"/>
        <end position="17"/>
    </location>
</feature>
<evidence type="ECO:0000256" key="1">
    <source>
        <dbReference type="SAM" id="MobiDB-lite"/>
    </source>
</evidence>
<comment type="caution">
    <text evidence="2">The sequence shown here is derived from an EMBL/GenBank/DDBJ whole genome shotgun (WGS) entry which is preliminary data.</text>
</comment>
<organism evidence="2 3">
    <name type="scientific">Batillaria attramentaria</name>
    <dbReference type="NCBI Taxonomy" id="370345"/>
    <lineage>
        <taxon>Eukaryota</taxon>
        <taxon>Metazoa</taxon>
        <taxon>Spiralia</taxon>
        <taxon>Lophotrochozoa</taxon>
        <taxon>Mollusca</taxon>
        <taxon>Gastropoda</taxon>
        <taxon>Caenogastropoda</taxon>
        <taxon>Sorbeoconcha</taxon>
        <taxon>Cerithioidea</taxon>
        <taxon>Batillariidae</taxon>
        <taxon>Batillaria</taxon>
    </lineage>
</organism>
<gene>
    <name evidence="2" type="ORF">BaRGS_00025195</name>
</gene>
<dbReference type="EMBL" id="JACVVK020000225">
    <property type="protein sequence ID" value="KAK7483521.1"/>
    <property type="molecule type" value="Genomic_DNA"/>
</dbReference>
<proteinExistence type="predicted"/>
<protein>
    <submittedName>
        <fullName evidence="2">Uncharacterized protein</fullName>
    </submittedName>
</protein>
<accession>A0ABD0K8U4</accession>
<feature type="region of interest" description="Disordered" evidence="1">
    <location>
        <begin position="1"/>
        <end position="23"/>
    </location>
</feature>
<dbReference type="AlphaFoldDB" id="A0ABD0K8U4"/>
<dbReference type="Proteomes" id="UP001519460">
    <property type="component" value="Unassembled WGS sequence"/>
</dbReference>
<sequence>MAAMKIADKVTQDEMHTKIKNGRKPVIRVGGTKRPIEERMKEYERKEPSTYNSSRTVFYADTTSAKMAEDNLLELCKGKGQCPENDQEASNMSEGVKGFVYMIK</sequence>
<evidence type="ECO:0000313" key="3">
    <source>
        <dbReference type="Proteomes" id="UP001519460"/>
    </source>
</evidence>
<evidence type="ECO:0000313" key="2">
    <source>
        <dbReference type="EMBL" id="KAK7483521.1"/>
    </source>
</evidence>
<keyword evidence="3" id="KW-1185">Reference proteome</keyword>
<name>A0ABD0K8U4_9CAEN</name>